<evidence type="ECO:0000313" key="2">
    <source>
        <dbReference type="EMBL" id="ERT06169.1"/>
    </source>
</evidence>
<keyword evidence="3" id="KW-1185">Reference proteome</keyword>
<dbReference type="InterPro" id="IPR035919">
    <property type="entry name" value="EAL_sf"/>
</dbReference>
<sequence>MRRLEESQKNHEIVRTIIALSHNMSIAAIAEGIETSQQLAQLRNYRCEYGQGYFFARPLDAVAATDFIAQMRQW</sequence>
<dbReference type="PANTHER" id="PTHR33121:SF70">
    <property type="entry name" value="SIGNALING PROTEIN YKOW"/>
    <property type="match status" value="1"/>
</dbReference>
<organism evidence="2 3">
    <name type="scientific">Lyngbya aestuarii BL J</name>
    <dbReference type="NCBI Taxonomy" id="1348334"/>
    <lineage>
        <taxon>Bacteria</taxon>
        <taxon>Bacillati</taxon>
        <taxon>Cyanobacteriota</taxon>
        <taxon>Cyanophyceae</taxon>
        <taxon>Oscillatoriophycideae</taxon>
        <taxon>Oscillatoriales</taxon>
        <taxon>Microcoleaceae</taxon>
        <taxon>Lyngbya</taxon>
    </lineage>
</organism>
<protein>
    <submittedName>
        <fullName evidence="2">EAL domain protein</fullName>
    </submittedName>
</protein>
<dbReference type="SUPFAM" id="SSF141868">
    <property type="entry name" value="EAL domain-like"/>
    <property type="match status" value="1"/>
</dbReference>
<dbReference type="InterPro" id="IPR001633">
    <property type="entry name" value="EAL_dom"/>
</dbReference>
<gene>
    <name evidence="2" type="ORF">M595_3890</name>
</gene>
<dbReference type="PANTHER" id="PTHR33121">
    <property type="entry name" value="CYCLIC DI-GMP PHOSPHODIESTERASE PDEF"/>
    <property type="match status" value="1"/>
</dbReference>
<dbReference type="GO" id="GO:0071111">
    <property type="term" value="F:cyclic-guanylate-specific phosphodiesterase activity"/>
    <property type="evidence" value="ECO:0007669"/>
    <property type="project" value="InterPro"/>
</dbReference>
<dbReference type="Gene3D" id="3.20.20.450">
    <property type="entry name" value="EAL domain"/>
    <property type="match status" value="1"/>
</dbReference>
<dbReference type="Proteomes" id="UP000017127">
    <property type="component" value="Unassembled WGS sequence"/>
</dbReference>
<dbReference type="PROSITE" id="PS50883">
    <property type="entry name" value="EAL"/>
    <property type="match status" value="1"/>
</dbReference>
<evidence type="ECO:0000313" key="3">
    <source>
        <dbReference type="Proteomes" id="UP000017127"/>
    </source>
</evidence>
<dbReference type="Pfam" id="PF00563">
    <property type="entry name" value="EAL"/>
    <property type="match status" value="1"/>
</dbReference>
<evidence type="ECO:0000259" key="1">
    <source>
        <dbReference type="PROSITE" id="PS50883"/>
    </source>
</evidence>
<dbReference type="AlphaFoldDB" id="U7QE41"/>
<comment type="caution">
    <text evidence="2">The sequence shown here is derived from an EMBL/GenBank/DDBJ whole genome shotgun (WGS) entry which is preliminary data.</text>
</comment>
<accession>U7QE41</accession>
<reference evidence="2 3" key="1">
    <citation type="journal article" date="2013" name="Front. Microbiol.">
        <title>Comparative genomic analyses of the cyanobacterium, Lyngbya aestuarii BL J, a powerful hydrogen producer.</title>
        <authorList>
            <person name="Kothari A."/>
            <person name="Vaughn M."/>
            <person name="Garcia-Pichel F."/>
        </authorList>
    </citation>
    <scope>NUCLEOTIDE SEQUENCE [LARGE SCALE GENOMIC DNA]</scope>
    <source>
        <strain evidence="2 3">BL J</strain>
    </source>
</reference>
<proteinExistence type="predicted"/>
<name>U7QE41_9CYAN</name>
<feature type="domain" description="EAL" evidence="1">
    <location>
        <begin position="1"/>
        <end position="72"/>
    </location>
</feature>
<dbReference type="InterPro" id="IPR050706">
    <property type="entry name" value="Cyclic-di-GMP_PDE-like"/>
</dbReference>
<dbReference type="EMBL" id="AUZM01000041">
    <property type="protein sequence ID" value="ERT06169.1"/>
    <property type="molecule type" value="Genomic_DNA"/>
</dbReference>